<reference evidence="9 10" key="1">
    <citation type="submission" date="2019-08" db="EMBL/GenBank/DDBJ databases">
        <authorList>
            <person name="Ye J."/>
        </authorList>
    </citation>
    <scope>NUCLEOTIDE SEQUENCE [LARGE SCALE GENOMIC DNA]</scope>
    <source>
        <strain evidence="9 10">TK008</strain>
    </source>
</reference>
<dbReference type="PANTHER" id="PTHR30353:SF15">
    <property type="entry name" value="INNER MEMBRANE PROTEIN YABI"/>
    <property type="match status" value="1"/>
</dbReference>
<dbReference type="OrthoDB" id="9782291at2"/>
<feature type="transmembrane region" description="Helical" evidence="7">
    <location>
        <begin position="167"/>
        <end position="187"/>
    </location>
</feature>
<organism evidence="9 10">
    <name type="scientific">Paracoccus aurantiacus</name>
    <dbReference type="NCBI Taxonomy" id="2599412"/>
    <lineage>
        <taxon>Bacteria</taxon>
        <taxon>Pseudomonadati</taxon>
        <taxon>Pseudomonadota</taxon>
        <taxon>Alphaproteobacteria</taxon>
        <taxon>Rhodobacterales</taxon>
        <taxon>Paracoccaceae</taxon>
        <taxon>Paracoccus</taxon>
    </lineage>
</organism>
<dbReference type="GO" id="GO:0005886">
    <property type="term" value="C:plasma membrane"/>
    <property type="evidence" value="ECO:0007669"/>
    <property type="project" value="UniProtKB-SubCell"/>
</dbReference>
<evidence type="ECO:0000256" key="5">
    <source>
        <dbReference type="ARBA" id="ARBA00022989"/>
    </source>
</evidence>
<dbReference type="InterPro" id="IPR032818">
    <property type="entry name" value="DedA-like"/>
</dbReference>
<keyword evidence="10" id="KW-1185">Reference proteome</keyword>
<feature type="transmembrane region" description="Helical" evidence="7">
    <location>
        <begin position="93"/>
        <end position="112"/>
    </location>
</feature>
<evidence type="ECO:0000256" key="7">
    <source>
        <dbReference type="RuleBase" id="RU367016"/>
    </source>
</evidence>
<feature type="transmembrane region" description="Helical" evidence="7">
    <location>
        <begin position="132"/>
        <end position="155"/>
    </location>
</feature>
<comment type="similarity">
    <text evidence="2 7">Belongs to the DedA family.</text>
</comment>
<protein>
    <recommendedName>
        <fullName evidence="8">VTT domain-containing protein</fullName>
    </recommendedName>
</protein>
<dbReference type="EMBL" id="VOPL01000001">
    <property type="protein sequence ID" value="TXB70876.1"/>
    <property type="molecule type" value="Genomic_DNA"/>
</dbReference>
<comment type="subcellular location">
    <subcellularLocation>
        <location evidence="1 7">Cell membrane</location>
        <topology evidence="1 7">Multi-pass membrane protein</topology>
    </subcellularLocation>
</comment>
<feature type="transmembrane region" description="Helical" evidence="7">
    <location>
        <begin position="49"/>
        <end position="72"/>
    </location>
</feature>
<gene>
    <name evidence="9" type="ORF">FQV27_03240</name>
</gene>
<feature type="transmembrane region" description="Helical" evidence="7">
    <location>
        <begin position="12"/>
        <end position="37"/>
    </location>
</feature>
<evidence type="ECO:0000259" key="8">
    <source>
        <dbReference type="Pfam" id="PF09335"/>
    </source>
</evidence>
<dbReference type="AlphaFoldDB" id="A0A5C6S8U0"/>
<keyword evidence="3 7" id="KW-1003">Cell membrane</keyword>
<keyword evidence="6 7" id="KW-0472">Membrane</keyword>
<keyword evidence="4 7" id="KW-0812">Transmembrane</keyword>
<evidence type="ECO:0000256" key="4">
    <source>
        <dbReference type="ARBA" id="ARBA00022692"/>
    </source>
</evidence>
<evidence type="ECO:0000256" key="1">
    <source>
        <dbReference type="ARBA" id="ARBA00004651"/>
    </source>
</evidence>
<accession>A0A5C6S8U0</accession>
<evidence type="ECO:0000256" key="2">
    <source>
        <dbReference type="ARBA" id="ARBA00010792"/>
    </source>
</evidence>
<name>A0A5C6S8U0_9RHOB</name>
<feature type="domain" description="VTT" evidence="8">
    <location>
        <begin position="30"/>
        <end position="153"/>
    </location>
</feature>
<dbReference type="Proteomes" id="UP000321562">
    <property type="component" value="Unassembled WGS sequence"/>
</dbReference>
<evidence type="ECO:0000313" key="9">
    <source>
        <dbReference type="EMBL" id="TXB70876.1"/>
    </source>
</evidence>
<dbReference type="RefSeq" id="WP_147096360.1">
    <property type="nucleotide sequence ID" value="NZ_JBHUFH010000002.1"/>
</dbReference>
<comment type="caution">
    <text evidence="9">The sequence shown here is derived from an EMBL/GenBank/DDBJ whole genome shotgun (WGS) entry which is preliminary data.</text>
</comment>
<sequence length="195" mass="20835">MTQELLRLLPSWGPWLLAISAFLSCMMVPVPTSLLLISAGALSGTGHDFLSLAAAGAIGGAFLGDLTAFSLSRRLSPRFAGRGARFATVMRKAREFMARRGLMAIFLSRWLVTPLGPPTNYVAGASGVALPGFAAASLGGEVIWAALHLGIGHVFGRQFRNSDAAEIKALAAVACAMTLFLLARWLWRRMHRPTI</sequence>
<proteinExistence type="inferred from homology"/>
<evidence type="ECO:0000313" key="10">
    <source>
        <dbReference type="Proteomes" id="UP000321562"/>
    </source>
</evidence>
<dbReference type="PROSITE" id="PS51257">
    <property type="entry name" value="PROKAR_LIPOPROTEIN"/>
    <property type="match status" value="1"/>
</dbReference>
<dbReference type="Pfam" id="PF09335">
    <property type="entry name" value="VTT_dom"/>
    <property type="match status" value="1"/>
</dbReference>
<dbReference type="PANTHER" id="PTHR30353">
    <property type="entry name" value="INNER MEMBRANE PROTEIN DEDA-RELATED"/>
    <property type="match status" value="1"/>
</dbReference>
<keyword evidence="5 7" id="KW-1133">Transmembrane helix</keyword>
<evidence type="ECO:0000256" key="3">
    <source>
        <dbReference type="ARBA" id="ARBA00022475"/>
    </source>
</evidence>
<dbReference type="InterPro" id="IPR032816">
    <property type="entry name" value="VTT_dom"/>
</dbReference>
<evidence type="ECO:0000256" key="6">
    <source>
        <dbReference type="ARBA" id="ARBA00023136"/>
    </source>
</evidence>